<proteinExistence type="predicted"/>
<accession>A0A0E9NJJ2</accession>
<evidence type="ECO:0000313" key="1">
    <source>
        <dbReference type="EMBL" id="GAO49973.1"/>
    </source>
</evidence>
<comment type="caution">
    <text evidence="1">The sequence shown here is derived from an EMBL/GenBank/DDBJ whole genome shotgun (WGS) entry which is preliminary data.</text>
</comment>
<dbReference type="EMBL" id="BACD03000028">
    <property type="protein sequence ID" value="GAO49973.1"/>
    <property type="molecule type" value="Genomic_DNA"/>
</dbReference>
<dbReference type="Proteomes" id="UP000033140">
    <property type="component" value="Unassembled WGS sequence"/>
</dbReference>
<dbReference type="RefSeq" id="XP_019026286.1">
    <property type="nucleotide sequence ID" value="XM_019165829.1"/>
</dbReference>
<gene>
    <name evidence="1" type="ORF">G7K_4108-t1</name>
</gene>
<dbReference type="AlphaFoldDB" id="A0A0E9NJJ2"/>
<reference evidence="1 2" key="2">
    <citation type="journal article" date="2014" name="J. Gen. Appl. Microbiol.">
        <title>The early diverging ascomycetous budding yeast Saitoella complicata has three histone deacetylases belonging to the Clr6, Hos2, and Rpd3 lineages.</title>
        <authorList>
            <person name="Nishida H."/>
            <person name="Matsumoto T."/>
            <person name="Kondo S."/>
            <person name="Hamamoto M."/>
            <person name="Yoshikawa H."/>
        </authorList>
    </citation>
    <scope>NUCLEOTIDE SEQUENCE [LARGE SCALE GENOMIC DNA]</scope>
    <source>
        <strain evidence="1 2">NRRL Y-17804</strain>
    </source>
</reference>
<organism evidence="1 2">
    <name type="scientific">Saitoella complicata (strain BCRC 22490 / CBS 7301 / JCM 7358 / NBRC 10748 / NRRL Y-17804)</name>
    <dbReference type="NCBI Taxonomy" id="698492"/>
    <lineage>
        <taxon>Eukaryota</taxon>
        <taxon>Fungi</taxon>
        <taxon>Dikarya</taxon>
        <taxon>Ascomycota</taxon>
        <taxon>Taphrinomycotina</taxon>
        <taxon>Taphrinomycotina incertae sedis</taxon>
        <taxon>Saitoella</taxon>
    </lineage>
</organism>
<reference evidence="1 2" key="3">
    <citation type="journal article" date="2015" name="Genome Announc.">
        <title>Draft Genome Sequence of the Archiascomycetous Yeast Saitoella complicata.</title>
        <authorList>
            <person name="Yamauchi K."/>
            <person name="Kondo S."/>
            <person name="Hamamoto M."/>
            <person name="Takahashi Y."/>
            <person name="Ogura Y."/>
            <person name="Hayashi T."/>
            <person name="Nishida H."/>
        </authorList>
    </citation>
    <scope>NUCLEOTIDE SEQUENCE [LARGE SCALE GENOMIC DNA]</scope>
    <source>
        <strain evidence="1 2">NRRL Y-17804</strain>
    </source>
</reference>
<reference evidence="1 2" key="1">
    <citation type="journal article" date="2011" name="J. Gen. Appl. Microbiol.">
        <title>Draft genome sequencing of the enigmatic yeast Saitoella complicata.</title>
        <authorList>
            <person name="Nishida H."/>
            <person name="Hamamoto M."/>
            <person name="Sugiyama J."/>
        </authorList>
    </citation>
    <scope>NUCLEOTIDE SEQUENCE [LARGE SCALE GENOMIC DNA]</scope>
    <source>
        <strain evidence="1 2">NRRL Y-17804</strain>
    </source>
</reference>
<protein>
    <submittedName>
        <fullName evidence="1">Uncharacterized protein</fullName>
    </submittedName>
</protein>
<name>A0A0E9NJJ2_SAICN</name>
<keyword evidence="2" id="KW-1185">Reference proteome</keyword>
<evidence type="ECO:0000313" key="2">
    <source>
        <dbReference type="Proteomes" id="UP000033140"/>
    </source>
</evidence>
<sequence>MFFHLTFQPFTKLPYAEDGSHLKILRSRWTFGHNQPNIGQPLEEFRLEPLIYDAITRQLYDYIGKHGTYTSTSESSRFDTPFPANLDSPLQASIWLEHAILKEARSIEYQVYLAFESDVAFGNACDYFKDTWVQHIRAEAELFHHDIWLDVSVQNCPVGWETSFPPGVFKFLWGSLEKAGMTDQVKEPGHAQASPSDASQLHEGELRFDDFHQSTQENPVCEQFADDVHELPQTTAVVDLPNEPLMRTTPGDAYTEGYIDEEEYQPMDQPMEQSALISNDTEHSILDSPIESSAFTYSEVSASSEIPPHSSGVSTPRSPLGVYKFPTNLARERLDRGFPETVWHLSTVVTALSASIWDLGDELQLRVAPHLKVLRHIRHELVDQLSRFAKLEEESGGMTGTEKAFMALVAELMKVIDDMRLKIWDLDMTCQLGVKPLVQGLRMAATEMFEAVNSD</sequence>